<dbReference type="Gene3D" id="1.50.10.140">
    <property type="match status" value="1"/>
</dbReference>
<evidence type="ECO:0000313" key="5">
    <source>
        <dbReference type="Proteomes" id="UP000293764"/>
    </source>
</evidence>
<keyword evidence="1" id="KW-0732">Signal</keyword>
<evidence type="ECO:0000313" key="4">
    <source>
        <dbReference type="EMBL" id="RYV51458.1"/>
    </source>
</evidence>
<comment type="caution">
    <text evidence="4">The sequence shown here is derived from an EMBL/GenBank/DDBJ whole genome shotgun (WGS) entry which is preliminary data.</text>
</comment>
<evidence type="ECO:0000259" key="3">
    <source>
        <dbReference type="Pfam" id="PF11329"/>
    </source>
</evidence>
<dbReference type="InterPro" id="IPR019282">
    <property type="entry name" value="Glycoamylase-like_cons_dom"/>
</dbReference>
<feature type="domain" description="Glycoamylase-like" evidence="2">
    <location>
        <begin position="308"/>
        <end position="501"/>
    </location>
</feature>
<gene>
    <name evidence="4" type="ORF">EUA98_08510</name>
</gene>
<feature type="signal peptide" evidence="1">
    <location>
        <begin position="1"/>
        <end position="20"/>
    </location>
</feature>
<dbReference type="Pfam" id="PF11329">
    <property type="entry name" value="DUF3131"/>
    <property type="match status" value="1"/>
</dbReference>
<dbReference type="InterPro" id="IPR021478">
    <property type="entry name" value="DUF3131"/>
</dbReference>
<dbReference type="RefSeq" id="WP_130102244.1">
    <property type="nucleotide sequence ID" value="NZ_SDWW01000016.1"/>
</dbReference>
<organism evidence="4 5">
    <name type="scientific">Pengzhenrongella frigida</name>
    <dbReference type="NCBI Taxonomy" id="1259133"/>
    <lineage>
        <taxon>Bacteria</taxon>
        <taxon>Bacillati</taxon>
        <taxon>Actinomycetota</taxon>
        <taxon>Actinomycetes</taxon>
        <taxon>Micrococcales</taxon>
        <taxon>Pengzhenrongella</taxon>
    </lineage>
</organism>
<accession>A0A4Q5N081</accession>
<evidence type="ECO:0000259" key="2">
    <source>
        <dbReference type="Pfam" id="PF10091"/>
    </source>
</evidence>
<keyword evidence="5" id="KW-1185">Reference proteome</keyword>
<reference evidence="4 5" key="1">
    <citation type="submission" date="2019-01" db="EMBL/GenBank/DDBJ databases">
        <title>Novel species of Cellulomonas.</title>
        <authorList>
            <person name="Liu Q."/>
            <person name="Xin Y.-H."/>
        </authorList>
    </citation>
    <scope>NUCLEOTIDE SEQUENCE [LARGE SCALE GENOMIC DNA]</scope>
    <source>
        <strain evidence="4 5">HLT2-17</strain>
    </source>
</reference>
<dbReference type="Pfam" id="PF10091">
    <property type="entry name" value="Glycoamylase"/>
    <property type="match status" value="1"/>
</dbReference>
<dbReference type="OrthoDB" id="9769991at2"/>
<name>A0A4Q5N081_9MICO</name>
<sequence>MRLRSLLAAASAACLLTAFAAPAVAGGGRGEDPRPGGTGLTRADRAQLQRYAKDTWKSFDAMTDKTTGLPADNIEGDLDTASRSGYTSPTNIGAYLWSTVVAEELDLISSREAKTRLKQTLTTVAGMERHEASGMYYNWYDEATGAKLTTFPGGDPVDPFLSSVDNGWFAAALMVVKASEPSLAPHAEAILAGMDFGAFYDLDQFGGERPGMVFGGFWADPPAGTACPGTLADGTEVQFTCHHYDILNSEPRIVTYIGIARGQIPAEAYFATSRTFPASCDWSWLETRPVGEMQNYLGIDVFEGAFPYRGMNIVPTWGGTMFEELMPDLFVPEATWGPKSWGVNHPLAVRAQIEHGMDQAGYGYWGFSPASDPFANYREYGVDEIGMNPEGYYSDNEKTNVDKGYDGCREATNPLPGAPEPTFGDGVVTAHAGFLALPYAPREAMDNLAGIKNTLQAYGPGGFYDSVAVRSNTQAQRYLSLDQGIVMGVLGNVLGKDMLKTAFSTGAVEATVRPLIAMEEFGSGYADGREVNP</sequence>
<proteinExistence type="predicted"/>
<evidence type="ECO:0000256" key="1">
    <source>
        <dbReference type="SAM" id="SignalP"/>
    </source>
</evidence>
<dbReference type="Proteomes" id="UP000293764">
    <property type="component" value="Unassembled WGS sequence"/>
</dbReference>
<protein>
    <submittedName>
        <fullName evidence="4">DUF3131 domain-containing protein</fullName>
    </submittedName>
</protein>
<feature type="chain" id="PRO_5020872342" evidence="1">
    <location>
        <begin position="21"/>
        <end position="533"/>
    </location>
</feature>
<dbReference type="AlphaFoldDB" id="A0A4Q5N081"/>
<feature type="domain" description="DUF3131" evidence="3">
    <location>
        <begin position="50"/>
        <end position="194"/>
    </location>
</feature>
<dbReference type="EMBL" id="SDWW01000016">
    <property type="protein sequence ID" value="RYV51458.1"/>
    <property type="molecule type" value="Genomic_DNA"/>
</dbReference>